<protein>
    <submittedName>
        <fullName evidence="1">Uncharacterized protein</fullName>
    </submittedName>
</protein>
<dbReference type="GeneID" id="85474258"/>
<organism evidence="1 2">
    <name type="scientific">Colletotrichum phormii</name>
    <dbReference type="NCBI Taxonomy" id="359342"/>
    <lineage>
        <taxon>Eukaryota</taxon>
        <taxon>Fungi</taxon>
        <taxon>Dikarya</taxon>
        <taxon>Ascomycota</taxon>
        <taxon>Pezizomycotina</taxon>
        <taxon>Sordariomycetes</taxon>
        <taxon>Hypocreomycetidae</taxon>
        <taxon>Glomerellales</taxon>
        <taxon>Glomerellaceae</taxon>
        <taxon>Colletotrichum</taxon>
        <taxon>Colletotrichum acutatum species complex</taxon>
    </lineage>
</organism>
<dbReference type="AlphaFoldDB" id="A0AAJ0A4N6"/>
<dbReference type="Proteomes" id="UP001243989">
    <property type="component" value="Unassembled WGS sequence"/>
</dbReference>
<evidence type="ECO:0000313" key="2">
    <source>
        <dbReference type="Proteomes" id="UP001243989"/>
    </source>
</evidence>
<dbReference type="EMBL" id="JAHMHQ010000001">
    <property type="protein sequence ID" value="KAK1656413.1"/>
    <property type="molecule type" value="Genomic_DNA"/>
</dbReference>
<keyword evidence="2" id="KW-1185">Reference proteome</keyword>
<dbReference type="RefSeq" id="XP_060452457.1">
    <property type="nucleotide sequence ID" value="XM_060589396.1"/>
</dbReference>
<reference evidence="1" key="1">
    <citation type="submission" date="2021-06" db="EMBL/GenBank/DDBJ databases">
        <title>Comparative genomics, transcriptomics and evolutionary studies reveal genomic signatures of adaptation to plant cell wall in hemibiotrophic fungi.</title>
        <authorList>
            <consortium name="DOE Joint Genome Institute"/>
            <person name="Baroncelli R."/>
            <person name="Diaz J.F."/>
            <person name="Benocci T."/>
            <person name="Peng M."/>
            <person name="Battaglia E."/>
            <person name="Haridas S."/>
            <person name="Andreopoulos W."/>
            <person name="Labutti K."/>
            <person name="Pangilinan J."/>
            <person name="Floch G.L."/>
            <person name="Makela M.R."/>
            <person name="Henrissat B."/>
            <person name="Grigoriev I.V."/>
            <person name="Crouch J.A."/>
            <person name="De Vries R.P."/>
            <person name="Sukno S.A."/>
            <person name="Thon M.R."/>
        </authorList>
    </citation>
    <scope>NUCLEOTIDE SEQUENCE</scope>
    <source>
        <strain evidence="1">CBS 102054</strain>
    </source>
</reference>
<sequence>MALGLRYIGGHHALALAAAIPCALLVKHGWDVYASIRAVDTRRVVSVSSLSENFKQSHTLKTLVNPKGHMSSADALAMDLDLPEHAKDLSDEFLLATFVRGFFAGKVIAIERRLLQIARLSLVSYTGLDSISASNQIWKSEDLSCEKLPPVHSVVLGTFQVSHANVINPKESQAGPETESSVDFVFGKDNSQFAGAHRFSIIRNPENPTRVRVMYESTACNPTRNQPLSGILLRFHSIYAMLLFREGVSEILQKLGPSALLVPGRESKGGIIISFEELQPYRSAEIICNSIGTS</sequence>
<proteinExistence type="predicted"/>
<comment type="caution">
    <text evidence="1">The sequence shown here is derived from an EMBL/GenBank/DDBJ whole genome shotgun (WGS) entry which is preliminary data.</text>
</comment>
<name>A0AAJ0A4N6_9PEZI</name>
<gene>
    <name evidence="1" type="ORF">BDP81DRAFT_414806</name>
</gene>
<accession>A0AAJ0A4N6</accession>
<evidence type="ECO:0000313" key="1">
    <source>
        <dbReference type="EMBL" id="KAK1656413.1"/>
    </source>
</evidence>